<organism evidence="1 2">
    <name type="scientific">Desulfofustis glycolicus DSM 9705</name>
    <dbReference type="NCBI Taxonomy" id="1121409"/>
    <lineage>
        <taxon>Bacteria</taxon>
        <taxon>Pseudomonadati</taxon>
        <taxon>Thermodesulfobacteriota</taxon>
        <taxon>Desulfobulbia</taxon>
        <taxon>Desulfobulbales</taxon>
        <taxon>Desulfocapsaceae</taxon>
        <taxon>Desulfofustis</taxon>
    </lineage>
</organism>
<dbReference type="OrthoDB" id="144815at2"/>
<accession>A0A1M5SKL7</accession>
<gene>
    <name evidence="1" type="ORF">SAMN02745124_00404</name>
</gene>
<keyword evidence="2" id="KW-1185">Reference proteome</keyword>
<dbReference type="EMBL" id="FQXS01000001">
    <property type="protein sequence ID" value="SHH39039.1"/>
    <property type="molecule type" value="Genomic_DNA"/>
</dbReference>
<dbReference type="Proteomes" id="UP000184139">
    <property type="component" value="Unassembled WGS sequence"/>
</dbReference>
<dbReference type="InterPro" id="IPR038071">
    <property type="entry name" value="UROD/MetE-like_sf"/>
</dbReference>
<evidence type="ECO:0000313" key="1">
    <source>
        <dbReference type="EMBL" id="SHH39039.1"/>
    </source>
</evidence>
<dbReference type="STRING" id="1121409.SAMN02745124_00404"/>
<sequence length="354" mass="38747">MFTPACLPILIGSLPLTDHHQALHQILATTPDIPLWPQLPKNPQEGMLRQFLDGYPGLTEEDGHFWIATDRPSFAEETTCFYEDVLRSTDTAELPEESRFSLNEQTACGFFVLRETLPRLDRLPLSVKGQVTGPITCGIGVKDQHGTPLFYDDSLRDMLIKLLSLKARWQVEQLRPWCRETGPLLFIDEPGMVSYGSTAFSGISREAVCSSMAEVIAAIKGSGGLAGIHICANGDWAPALQSEADIISFDAFSYFDNLILYRVELLAFLRRGGILAWGIVPTGDPLAVAAATEEDLLARWREQVGRVSALGFAADRLQAQTLIAPACGTGSLSPQLAEHVLQLTGALARRIRGE</sequence>
<dbReference type="SUPFAM" id="SSF51726">
    <property type="entry name" value="UROD/MetE-like"/>
    <property type="match status" value="1"/>
</dbReference>
<proteinExistence type="predicted"/>
<reference evidence="1 2" key="1">
    <citation type="submission" date="2016-11" db="EMBL/GenBank/DDBJ databases">
        <authorList>
            <person name="Jaros S."/>
            <person name="Januszkiewicz K."/>
            <person name="Wedrychowicz H."/>
        </authorList>
    </citation>
    <scope>NUCLEOTIDE SEQUENCE [LARGE SCALE GENOMIC DNA]</scope>
    <source>
        <strain evidence="1 2">DSM 9705</strain>
    </source>
</reference>
<evidence type="ECO:0008006" key="3">
    <source>
        <dbReference type="Google" id="ProtNLM"/>
    </source>
</evidence>
<evidence type="ECO:0000313" key="2">
    <source>
        <dbReference type="Proteomes" id="UP000184139"/>
    </source>
</evidence>
<dbReference type="AlphaFoldDB" id="A0A1M5SKL7"/>
<protein>
    <recommendedName>
        <fullName evidence="3">Methionine synthase II (Cobalamin-independent)</fullName>
    </recommendedName>
</protein>
<dbReference type="Gene3D" id="3.20.20.210">
    <property type="match status" value="1"/>
</dbReference>
<name>A0A1M5SKL7_9BACT</name>
<dbReference type="RefSeq" id="WP_073373134.1">
    <property type="nucleotide sequence ID" value="NZ_FQXS01000001.1"/>
</dbReference>